<reference evidence="2" key="1">
    <citation type="submission" date="2021-01" db="EMBL/GenBank/DDBJ databases">
        <title>Phytophthora aleatoria, a newly-described species from Pinus radiata is distinct from Phytophthora cactorum isolates based on comparative genomics.</title>
        <authorList>
            <person name="Mcdougal R."/>
            <person name="Panda P."/>
            <person name="Williams N."/>
            <person name="Studholme D.J."/>
        </authorList>
    </citation>
    <scope>NUCLEOTIDE SEQUENCE</scope>
    <source>
        <strain evidence="2">NZFS 4037</strain>
    </source>
</reference>
<organism evidence="2 3">
    <name type="scientific">Phytophthora aleatoria</name>
    <dbReference type="NCBI Taxonomy" id="2496075"/>
    <lineage>
        <taxon>Eukaryota</taxon>
        <taxon>Sar</taxon>
        <taxon>Stramenopiles</taxon>
        <taxon>Oomycota</taxon>
        <taxon>Peronosporomycetes</taxon>
        <taxon>Peronosporales</taxon>
        <taxon>Peronosporaceae</taxon>
        <taxon>Phytophthora</taxon>
    </lineage>
</organism>
<keyword evidence="3" id="KW-1185">Reference proteome</keyword>
<evidence type="ECO:0000256" key="1">
    <source>
        <dbReference type="SAM" id="MobiDB-lite"/>
    </source>
</evidence>
<sequence length="72" mass="7900">MQTCASNSSNSSAHHVPALHQECRSRSAAVSASSPLPSRNPWYQSRVTSDRQAFRRHGPGSRSEALQCSELF</sequence>
<evidence type="ECO:0000313" key="2">
    <source>
        <dbReference type="EMBL" id="KAG6971415.1"/>
    </source>
</evidence>
<gene>
    <name evidence="2" type="ORF">JG688_00004434</name>
</gene>
<feature type="compositionally biased region" description="Low complexity" evidence="1">
    <location>
        <begin position="26"/>
        <end position="39"/>
    </location>
</feature>
<accession>A0A8J5J1W4</accession>
<protein>
    <submittedName>
        <fullName evidence="2">Uncharacterized protein</fullName>
    </submittedName>
</protein>
<proteinExistence type="predicted"/>
<feature type="compositionally biased region" description="Low complexity" evidence="1">
    <location>
        <begin position="1"/>
        <end position="15"/>
    </location>
</feature>
<name>A0A8J5J1W4_9STRA</name>
<evidence type="ECO:0000313" key="3">
    <source>
        <dbReference type="Proteomes" id="UP000709295"/>
    </source>
</evidence>
<dbReference type="Proteomes" id="UP000709295">
    <property type="component" value="Unassembled WGS sequence"/>
</dbReference>
<feature type="region of interest" description="Disordered" evidence="1">
    <location>
        <begin position="1"/>
        <end position="72"/>
    </location>
</feature>
<comment type="caution">
    <text evidence="2">The sequence shown here is derived from an EMBL/GenBank/DDBJ whole genome shotgun (WGS) entry which is preliminary data.</text>
</comment>
<dbReference type="AlphaFoldDB" id="A0A8J5J1W4"/>
<dbReference type="EMBL" id="JAENGY010000158">
    <property type="protein sequence ID" value="KAG6971415.1"/>
    <property type="molecule type" value="Genomic_DNA"/>
</dbReference>